<reference evidence="2" key="1">
    <citation type="submission" date="2019-12" db="EMBL/GenBank/DDBJ databases">
        <title>High-Quality draft genome sequences of three cyanobacteria isolated from the limestone walls of the Old Cathedral of Coimbra.</title>
        <authorList>
            <person name="Tiago I."/>
            <person name="Soares F."/>
            <person name="Portugal A."/>
        </authorList>
    </citation>
    <scope>NUCLEOTIDE SEQUENCE</scope>
    <source>
        <strain evidence="2">A</strain>
    </source>
</reference>
<dbReference type="EMBL" id="WVIE01000002">
    <property type="protein sequence ID" value="NDJ16113.1"/>
    <property type="molecule type" value="Genomic_DNA"/>
</dbReference>
<evidence type="ECO:0000313" key="3">
    <source>
        <dbReference type="Proteomes" id="UP000646053"/>
    </source>
</evidence>
<accession>A0A8J8CGU8</accession>
<comment type="caution">
    <text evidence="2">The sequence shown here is derived from an EMBL/GenBank/DDBJ whole genome shotgun (WGS) entry which is preliminary data.</text>
</comment>
<evidence type="ECO:0000259" key="1">
    <source>
        <dbReference type="Pfam" id="PF00582"/>
    </source>
</evidence>
<evidence type="ECO:0000313" key="2">
    <source>
        <dbReference type="EMBL" id="NDJ16113.1"/>
    </source>
</evidence>
<proteinExistence type="predicted"/>
<dbReference type="RefSeq" id="WP_162421628.1">
    <property type="nucleotide sequence ID" value="NZ_WVIE01000002.1"/>
</dbReference>
<organism evidence="2 3">
    <name type="scientific">Myxacorys almedinensis A</name>
    <dbReference type="NCBI Taxonomy" id="2690445"/>
    <lineage>
        <taxon>Bacteria</taxon>
        <taxon>Bacillati</taxon>
        <taxon>Cyanobacteriota</taxon>
        <taxon>Cyanophyceae</taxon>
        <taxon>Leptolyngbyales</taxon>
        <taxon>Leptolyngbyaceae</taxon>
        <taxon>Myxacorys</taxon>
        <taxon>Myxacorys almedinensis</taxon>
    </lineage>
</organism>
<dbReference type="Pfam" id="PF00582">
    <property type="entry name" value="Usp"/>
    <property type="match status" value="1"/>
</dbReference>
<dbReference type="Proteomes" id="UP000646053">
    <property type="component" value="Unassembled WGS sequence"/>
</dbReference>
<dbReference type="InterPro" id="IPR006016">
    <property type="entry name" value="UspA"/>
</dbReference>
<keyword evidence="3" id="KW-1185">Reference proteome</keyword>
<dbReference type="AlphaFoldDB" id="A0A8J8CGU8"/>
<dbReference type="SUPFAM" id="SSF52402">
    <property type="entry name" value="Adenine nucleotide alpha hydrolases-like"/>
    <property type="match status" value="1"/>
</dbReference>
<name>A0A8J8CGU8_9CYAN</name>
<dbReference type="Gene3D" id="3.40.50.620">
    <property type="entry name" value="HUPs"/>
    <property type="match status" value="1"/>
</dbReference>
<protein>
    <submittedName>
        <fullName evidence="2">Universal stress protein</fullName>
    </submittedName>
</protein>
<dbReference type="InterPro" id="IPR014729">
    <property type="entry name" value="Rossmann-like_a/b/a_fold"/>
</dbReference>
<feature type="domain" description="UspA" evidence="1">
    <location>
        <begin position="3"/>
        <end position="131"/>
    </location>
</feature>
<gene>
    <name evidence="2" type="ORF">GS601_02230</name>
</gene>
<sequence>MRYDRILVVVDVPTVELYLLTAAIAYGKATGAEVRFLHILPFDQLTGVADSEYDQTLICLRAWQAIARQSGVAASIAQGVNNPMQAVREMAQSWSADLIMIPKEQKSLSRFAQPLSYEAIAASVDCSVVAVQQLVGDAVSVQIRIKPTQKQQIAVTKAQLELLFARSG</sequence>